<reference evidence="1 2" key="1">
    <citation type="submission" date="2018-02" db="EMBL/GenBank/DDBJ databases">
        <authorList>
            <person name="Cohen D.B."/>
            <person name="Kent A.D."/>
        </authorList>
    </citation>
    <scope>NUCLEOTIDE SEQUENCE [LARGE SCALE GENOMIC DNA]</scope>
    <source>
        <strain evidence="1">1</strain>
    </source>
</reference>
<dbReference type="Proteomes" id="UP000238164">
    <property type="component" value="Chromosome 1"/>
</dbReference>
<dbReference type="KEGG" id="mgg:MPLG2_0938"/>
<organism evidence="1 2">
    <name type="scientific">Micropruina glycogenica</name>
    <dbReference type="NCBI Taxonomy" id="75385"/>
    <lineage>
        <taxon>Bacteria</taxon>
        <taxon>Bacillati</taxon>
        <taxon>Actinomycetota</taxon>
        <taxon>Actinomycetes</taxon>
        <taxon>Propionibacteriales</taxon>
        <taxon>Nocardioidaceae</taxon>
        <taxon>Micropruina</taxon>
    </lineage>
</organism>
<dbReference type="AlphaFoldDB" id="A0A2N9JF03"/>
<sequence>MARDVKTGVAITMLELVAGHVRAAVSELLRNAADVEALQIAMSLLEIQEELDCLNVIPAHIAEPMTPRASIEAARGLLMASGVEPDLCRRLVALTGQMPPTGEC</sequence>
<evidence type="ECO:0000313" key="1">
    <source>
        <dbReference type="EMBL" id="SPD85974.1"/>
    </source>
</evidence>
<protein>
    <submittedName>
        <fullName evidence="1">Uncharacterized protein</fullName>
    </submittedName>
</protein>
<evidence type="ECO:0000313" key="2">
    <source>
        <dbReference type="Proteomes" id="UP000238164"/>
    </source>
</evidence>
<proteinExistence type="predicted"/>
<name>A0A2N9JF03_9ACTN</name>
<dbReference type="EMBL" id="LT985188">
    <property type="protein sequence ID" value="SPD85974.1"/>
    <property type="molecule type" value="Genomic_DNA"/>
</dbReference>
<gene>
    <name evidence="1" type="ORF">MPLG2_0938</name>
</gene>
<keyword evidence="2" id="KW-1185">Reference proteome</keyword>
<accession>A0A2N9JF03</accession>
<dbReference type="RefSeq" id="WP_158680865.1">
    <property type="nucleotide sequence ID" value="NZ_BAAAGO010000065.1"/>
</dbReference>